<sequence length="395" mass="45127">MLLKLLSLILVAVFSQSWGAEYSQKSLWNNVIQMEHIVLSAEYNERRLNVWHENAHGYNRYYVTPLCVLVTESLSCQHQKYAIEEKYVLSFFLKLWDDSASTFVQRELSQIGTHSESFNIVPLPMQEVRISINKNDITSDISVDGEWKSYQSLPNGMRFGINIKNKTLCEEMEKDAKTCPQKFLSDISLHFQFTIHAGQSAARTVNITGQTINNSKFFAHLVNNYSNSDGIVHLKSDDLNKLAHDIYNTLIIHDLSTDGYVFSSSERDQIIKELLDKVMGEQILATELSPKDWESVFWDDIFTRPDLQASHLSDVLTYNSSEQHFIFDQGKQDEFNGKMENKYGKEEYRKRGGKIGVSFFGFGGGGGIAIEDGSRDMNDVTNTTILYVEEFGRNP</sequence>
<dbReference type="AlphaFoldDB" id="A0A914PC08"/>
<evidence type="ECO:0000313" key="2">
    <source>
        <dbReference type="Proteomes" id="UP000887578"/>
    </source>
</evidence>
<evidence type="ECO:0000313" key="3">
    <source>
        <dbReference type="WBParaSite" id="PDA_v2.g15699.t1"/>
    </source>
</evidence>
<dbReference type="Proteomes" id="UP000887578">
    <property type="component" value="Unplaced"/>
</dbReference>
<proteinExistence type="predicted"/>
<dbReference type="WBParaSite" id="PDA_v2.g15699.t1">
    <property type="protein sequence ID" value="PDA_v2.g15699.t1"/>
    <property type="gene ID" value="PDA_v2.g15699"/>
</dbReference>
<keyword evidence="2" id="KW-1185">Reference proteome</keyword>
<keyword evidence="1" id="KW-0732">Signal</keyword>
<evidence type="ECO:0000256" key="1">
    <source>
        <dbReference type="SAM" id="SignalP"/>
    </source>
</evidence>
<accession>A0A914PC08</accession>
<name>A0A914PC08_9BILA</name>
<reference evidence="3" key="1">
    <citation type="submission" date="2022-11" db="UniProtKB">
        <authorList>
            <consortium name="WormBaseParasite"/>
        </authorList>
    </citation>
    <scope>IDENTIFICATION</scope>
</reference>
<feature type="signal peptide" evidence="1">
    <location>
        <begin position="1"/>
        <end position="19"/>
    </location>
</feature>
<feature type="chain" id="PRO_5037563086" evidence="1">
    <location>
        <begin position="20"/>
        <end position="395"/>
    </location>
</feature>
<organism evidence="2 3">
    <name type="scientific">Panagrolaimus davidi</name>
    <dbReference type="NCBI Taxonomy" id="227884"/>
    <lineage>
        <taxon>Eukaryota</taxon>
        <taxon>Metazoa</taxon>
        <taxon>Ecdysozoa</taxon>
        <taxon>Nematoda</taxon>
        <taxon>Chromadorea</taxon>
        <taxon>Rhabditida</taxon>
        <taxon>Tylenchina</taxon>
        <taxon>Panagrolaimomorpha</taxon>
        <taxon>Panagrolaimoidea</taxon>
        <taxon>Panagrolaimidae</taxon>
        <taxon>Panagrolaimus</taxon>
    </lineage>
</organism>
<protein>
    <submittedName>
        <fullName evidence="3">Uncharacterized protein</fullName>
    </submittedName>
</protein>